<proteinExistence type="predicted"/>
<reference evidence="5 6" key="1">
    <citation type="submission" date="2019-10" db="EMBL/GenBank/DDBJ databases">
        <title>Actinomadura rubteroloni sp. nov. and Actinomadura macrotermitis sp. nov., isolated from the gut of fungus growing-termite Macrotermes natalensis.</title>
        <authorList>
            <person name="Benndorf R."/>
            <person name="Martin K."/>
            <person name="Kuefner M."/>
            <person name="De Beer W."/>
            <person name="Kaster A.-K."/>
            <person name="Vollmers J."/>
            <person name="Poulsen M."/>
            <person name="Beemelmanns C."/>
        </authorList>
    </citation>
    <scope>NUCLEOTIDE SEQUENCE [LARGE SCALE GENOMIC DNA]</scope>
    <source>
        <strain evidence="5 6">RB68</strain>
    </source>
</reference>
<dbReference type="InterPro" id="IPR019888">
    <property type="entry name" value="Tscrpt_reg_AsnC-like"/>
</dbReference>
<dbReference type="InterPro" id="IPR036388">
    <property type="entry name" value="WH-like_DNA-bd_sf"/>
</dbReference>
<dbReference type="Pfam" id="PF13404">
    <property type="entry name" value="HTH_AsnC-type"/>
    <property type="match status" value="2"/>
</dbReference>
<keyword evidence="2" id="KW-0238">DNA-binding</keyword>
<evidence type="ECO:0000256" key="2">
    <source>
        <dbReference type="ARBA" id="ARBA00023125"/>
    </source>
</evidence>
<dbReference type="RefSeq" id="WP_153530737.1">
    <property type="nucleotide sequence ID" value="NZ_WEGH01000001.1"/>
</dbReference>
<sequence length="354" mass="38887">MHGTTALNDLDHVLVTALQTAPRADWRRIGAVLGVDATTAARRWARLTREGLAWIACLPVLVEPRRPVVAYIEVDCVPGRLHEVAAEIAEDPHVFNVEHVTGGRDLLLTVVLRDHAELARYVGFRLGGLPGVAATRSQLATALHVEGSRWRLDRLDEAQRGLLAGDRPAGRTGAGPAPGDLELARLLAEDCRMPVARLAERSGFSPTTVRRRLTRLEESGALLYRCEVARSLSGFPVSVYLWGAAPPGEVARITGLLTGLRETRMCSSLTGSDKLLFNVWLRSVEQIQAFEAGLGRRFPQLAITDRAVVLWQLKHAGQLLDPDGRHLRNVPFWRWEDPGSEAELGAFVERLRGG</sequence>
<dbReference type="PANTHER" id="PTHR30154:SF34">
    <property type="entry name" value="TRANSCRIPTIONAL REGULATOR AZLB"/>
    <property type="match status" value="1"/>
</dbReference>
<name>A0A7K0BPG6_9ACTN</name>
<dbReference type="SUPFAM" id="SSF46785">
    <property type="entry name" value="Winged helix' DNA-binding domain"/>
    <property type="match status" value="1"/>
</dbReference>
<dbReference type="SUPFAM" id="SSF54909">
    <property type="entry name" value="Dimeric alpha+beta barrel"/>
    <property type="match status" value="1"/>
</dbReference>
<comment type="caution">
    <text evidence="5">The sequence shown here is derived from an EMBL/GenBank/DDBJ whole genome shotgun (WGS) entry which is preliminary data.</text>
</comment>
<dbReference type="GO" id="GO:0043565">
    <property type="term" value="F:sequence-specific DNA binding"/>
    <property type="evidence" value="ECO:0007669"/>
    <property type="project" value="InterPro"/>
</dbReference>
<protein>
    <recommendedName>
        <fullName evidence="4">HTH asnC-type domain-containing protein</fullName>
    </recommendedName>
</protein>
<evidence type="ECO:0000313" key="5">
    <source>
        <dbReference type="EMBL" id="MQY02594.1"/>
    </source>
</evidence>
<evidence type="ECO:0000256" key="3">
    <source>
        <dbReference type="ARBA" id="ARBA00023163"/>
    </source>
</evidence>
<accession>A0A7K0BPG6</accession>
<dbReference type="GO" id="GO:0043200">
    <property type="term" value="P:response to amino acid"/>
    <property type="evidence" value="ECO:0007669"/>
    <property type="project" value="TreeGrafter"/>
</dbReference>
<dbReference type="InterPro" id="IPR000485">
    <property type="entry name" value="AsnC-type_HTH_dom"/>
</dbReference>
<evidence type="ECO:0000259" key="4">
    <source>
        <dbReference type="PROSITE" id="PS50956"/>
    </source>
</evidence>
<keyword evidence="1" id="KW-0805">Transcription regulation</keyword>
<keyword evidence="6" id="KW-1185">Reference proteome</keyword>
<dbReference type="GO" id="GO:0005829">
    <property type="term" value="C:cytosol"/>
    <property type="evidence" value="ECO:0007669"/>
    <property type="project" value="TreeGrafter"/>
</dbReference>
<dbReference type="EMBL" id="WEGH01000001">
    <property type="protein sequence ID" value="MQY02594.1"/>
    <property type="molecule type" value="Genomic_DNA"/>
</dbReference>
<dbReference type="Gene3D" id="3.30.70.920">
    <property type="match status" value="1"/>
</dbReference>
<dbReference type="Gene3D" id="1.10.10.10">
    <property type="entry name" value="Winged helix-like DNA-binding domain superfamily/Winged helix DNA-binding domain"/>
    <property type="match status" value="2"/>
</dbReference>
<keyword evidence="3" id="KW-0804">Transcription</keyword>
<evidence type="ECO:0000313" key="6">
    <source>
        <dbReference type="Proteomes" id="UP000487268"/>
    </source>
</evidence>
<dbReference type="InterPro" id="IPR019887">
    <property type="entry name" value="Tscrpt_reg_AsnC/Lrp_C"/>
</dbReference>
<dbReference type="SMART" id="SM00344">
    <property type="entry name" value="HTH_ASNC"/>
    <property type="match status" value="2"/>
</dbReference>
<dbReference type="InterPro" id="IPR011008">
    <property type="entry name" value="Dimeric_a/b-barrel"/>
</dbReference>
<dbReference type="PROSITE" id="PS50956">
    <property type="entry name" value="HTH_ASNC_2"/>
    <property type="match status" value="1"/>
</dbReference>
<evidence type="ECO:0000256" key="1">
    <source>
        <dbReference type="ARBA" id="ARBA00023015"/>
    </source>
</evidence>
<dbReference type="InterPro" id="IPR036390">
    <property type="entry name" value="WH_DNA-bd_sf"/>
</dbReference>
<gene>
    <name evidence="5" type="ORF">ACRB68_06250</name>
</gene>
<dbReference type="PANTHER" id="PTHR30154">
    <property type="entry name" value="LEUCINE-RESPONSIVE REGULATORY PROTEIN"/>
    <property type="match status" value="1"/>
</dbReference>
<dbReference type="Pfam" id="PF01037">
    <property type="entry name" value="AsnC_trans_reg"/>
    <property type="match status" value="1"/>
</dbReference>
<dbReference type="AlphaFoldDB" id="A0A7K0BPG6"/>
<feature type="domain" description="HTH asnC-type" evidence="4">
    <location>
        <begin position="185"/>
        <end position="236"/>
    </location>
</feature>
<dbReference type="OrthoDB" id="4050641at2"/>
<dbReference type="Proteomes" id="UP000487268">
    <property type="component" value="Unassembled WGS sequence"/>
</dbReference>
<organism evidence="5 6">
    <name type="scientific">Actinomadura macrotermitis</name>
    <dbReference type="NCBI Taxonomy" id="2585200"/>
    <lineage>
        <taxon>Bacteria</taxon>
        <taxon>Bacillati</taxon>
        <taxon>Actinomycetota</taxon>
        <taxon>Actinomycetes</taxon>
        <taxon>Streptosporangiales</taxon>
        <taxon>Thermomonosporaceae</taxon>
        <taxon>Actinomadura</taxon>
    </lineage>
</organism>